<accession>A0A8C1XV06</accession>
<dbReference type="PANTHER" id="PTHR21063:SF4">
    <property type="entry name" value="CD48 ANTIGEN-RELATED"/>
    <property type="match status" value="1"/>
</dbReference>
<dbReference type="InterPro" id="IPR036179">
    <property type="entry name" value="Ig-like_dom_sf"/>
</dbReference>
<organism evidence="3 4">
    <name type="scientific">Cyprinus carpio</name>
    <name type="common">Common carp</name>
    <dbReference type="NCBI Taxonomy" id="7962"/>
    <lineage>
        <taxon>Eukaryota</taxon>
        <taxon>Metazoa</taxon>
        <taxon>Chordata</taxon>
        <taxon>Craniata</taxon>
        <taxon>Vertebrata</taxon>
        <taxon>Euteleostomi</taxon>
        <taxon>Actinopterygii</taxon>
        <taxon>Neopterygii</taxon>
        <taxon>Teleostei</taxon>
        <taxon>Ostariophysi</taxon>
        <taxon>Cypriniformes</taxon>
        <taxon>Cyprinidae</taxon>
        <taxon>Cyprininae</taxon>
        <taxon>Cyprinus</taxon>
    </lineage>
</organism>
<evidence type="ECO:0000256" key="1">
    <source>
        <dbReference type="SAM" id="SignalP"/>
    </source>
</evidence>
<dbReference type="SMART" id="SM00409">
    <property type="entry name" value="IG"/>
    <property type="match status" value="3"/>
</dbReference>
<evidence type="ECO:0000313" key="4">
    <source>
        <dbReference type="Proteomes" id="UP000694700"/>
    </source>
</evidence>
<dbReference type="Ensembl" id="ENSCCRT00015090581.1">
    <property type="protein sequence ID" value="ENSCCRP00015087756.1"/>
    <property type="gene ID" value="ENSCCRG00015035404.1"/>
</dbReference>
<feature type="signal peptide" evidence="1">
    <location>
        <begin position="1"/>
        <end position="19"/>
    </location>
</feature>
<proteinExistence type="predicted"/>
<keyword evidence="1" id="KW-0732">Signal</keyword>
<sequence>MKRALTLFLFPLFVSGVFGESVSVMEGDSVTLHTDAELQGDEEIVWRFNMTRIAKVIRNNATYDAVVRFRDRLQLDNQTGDLKIKKFRVPHSGLYKFEITSPRVSSDKTFSVSGASGVETDGVSVSVMEGDSVTLHTDVETNKQEKIHWYFNDTRIAQITGDLSHICTDVQCNEGTERFRGRLKLDHQTGSLTITNITDTGLYELQIIRGSNSPLIFYVTVHGVPAAEQDKMQRKSVKEGESVTLDPGEIRKPNDLVTWSFNDSLITEITGDQSKICTDDQCEERFRDRLKLDHQTGSLTITNLRTTDSGLYKLQISSHRFSIIRSFSYCHWLA</sequence>
<dbReference type="Proteomes" id="UP000694700">
    <property type="component" value="Unplaced"/>
</dbReference>
<feature type="domain" description="Immunoglobulin" evidence="2">
    <location>
        <begin position="122"/>
        <end position="222"/>
    </location>
</feature>
<dbReference type="AlphaFoldDB" id="A0A8C1XV06"/>
<reference evidence="3" key="1">
    <citation type="submission" date="2025-08" db="UniProtKB">
        <authorList>
            <consortium name="Ensembl"/>
        </authorList>
    </citation>
    <scope>IDENTIFICATION</scope>
</reference>
<protein>
    <recommendedName>
        <fullName evidence="2">Immunoglobulin domain-containing protein</fullName>
    </recommendedName>
</protein>
<dbReference type="SUPFAM" id="SSF48726">
    <property type="entry name" value="Immunoglobulin"/>
    <property type="match status" value="3"/>
</dbReference>
<dbReference type="PANTHER" id="PTHR21063">
    <property type="entry name" value="LFA-3"/>
    <property type="match status" value="1"/>
</dbReference>
<dbReference type="InterPro" id="IPR003599">
    <property type="entry name" value="Ig_sub"/>
</dbReference>
<dbReference type="Pfam" id="PF07686">
    <property type="entry name" value="V-set"/>
    <property type="match status" value="2"/>
</dbReference>
<dbReference type="InterPro" id="IPR013783">
    <property type="entry name" value="Ig-like_fold"/>
</dbReference>
<feature type="chain" id="PRO_5034050441" description="Immunoglobulin domain-containing protein" evidence="1">
    <location>
        <begin position="20"/>
        <end position="334"/>
    </location>
</feature>
<dbReference type="InterPro" id="IPR013106">
    <property type="entry name" value="Ig_V-set"/>
</dbReference>
<name>A0A8C1XV06_CYPCA</name>
<feature type="domain" description="Immunoglobulin" evidence="2">
    <location>
        <begin position="232"/>
        <end position="326"/>
    </location>
</feature>
<dbReference type="Gene3D" id="2.60.40.10">
    <property type="entry name" value="Immunoglobulins"/>
    <property type="match status" value="3"/>
</dbReference>
<evidence type="ECO:0000259" key="2">
    <source>
        <dbReference type="SMART" id="SM00409"/>
    </source>
</evidence>
<feature type="domain" description="Immunoglobulin" evidence="2">
    <location>
        <begin position="19"/>
        <end position="113"/>
    </location>
</feature>
<evidence type="ECO:0000313" key="3">
    <source>
        <dbReference type="Ensembl" id="ENSCCRP00015087756.1"/>
    </source>
</evidence>